<dbReference type="SUPFAM" id="SSF55729">
    <property type="entry name" value="Acyl-CoA N-acyltransferases (Nat)"/>
    <property type="match status" value="1"/>
</dbReference>
<dbReference type="Gene3D" id="3.40.630.30">
    <property type="match status" value="1"/>
</dbReference>
<protein>
    <submittedName>
        <fullName evidence="2">Mycothiol synthase</fullName>
    </submittedName>
</protein>
<organism evidence="2 3">
    <name type="scientific">Cryptosporangium aurantiacum</name>
    <dbReference type="NCBI Taxonomy" id="134849"/>
    <lineage>
        <taxon>Bacteria</taxon>
        <taxon>Bacillati</taxon>
        <taxon>Actinomycetota</taxon>
        <taxon>Actinomycetes</taxon>
        <taxon>Cryptosporangiales</taxon>
        <taxon>Cryptosporangiaceae</taxon>
        <taxon>Cryptosporangium</taxon>
    </lineage>
</organism>
<gene>
    <name evidence="2" type="ORF">SAMN05443668_11732</name>
</gene>
<dbReference type="AlphaFoldDB" id="A0A1M7RKG0"/>
<proteinExistence type="predicted"/>
<sequence length="293" mass="30956">MIEHSWRDEIPDAEAAEVRELLAVCAKADAEAGFNRPEPPCGGSRHLLVRLLPDERWGGHRSGVRRLAAYLQVRGREAAYVVHPDLRSRGLTTLLVEQHALDDVPGCTIWARNNHPAAARLAQRFGVRAARREWQLLAPLHSAEPPPGLRPATPADDLTTLWSEGSPPTTATALVAPAGRGLDGSAARDAAPGTPAPGGPASGGSAASAGAPRGAVWFDAAAREATEYGPAGRIHAVRGGPVRPLLTAAMAALHDAGLRVAVLTIPSTESELVHEARTLGFRHDQTDVQYLIP</sequence>
<reference evidence="2 3" key="1">
    <citation type="submission" date="2016-11" db="EMBL/GenBank/DDBJ databases">
        <authorList>
            <person name="Jaros S."/>
            <person name="Januszkiewicz K."/>
            <person name="Wedrychowicz H."/>
        </authorList>
    </citation>
    <scope>NUCLEOTIDE SEQUENCE [LARGE SCALE GENOMIC DNA]</scope>
    <source>
        <strain evidence="2 3">DSM 46144</strain>
    </source>
</reference>
<dbReference type="STRING" id="134849.SAMN05443668_11732"/>
<feature type="compositionally biased region" description="Low complexity" evidence="1">
    <location>
        <begin position="167"/>
        <end position="178"/>
    </location>
</feature>
<evidence type="ECO:0000256" key="1">
    <source>
        <dbReference type="SAM" id="MobiDB-lite"/>
    </source>
</evidence>
<evidence type="ECO:0000313" key="3">
    <source>
        <dbReference type="Proteomes" id="UP000184440"/>
    </source>
</evidence>
<keyword evidence="3" id="KW-1185">Reference proteome</keyword>
<dbReference type="InterPro" id="IPR016181">
    <property type="entry name" value="Acyl_CoA_acyltransferase"/>
</dbReference>
<accession>A0A1M7RKG0</accession>
<dbReference type="Proteomes" id="UP000184440">
    <property type="component" value="Unassembled WGS sequence"/>
</dbReference>
<dbReference type="RefSeq" id="WP_073263825.1">
    <property type="nucleotide sequence ID" value="NZ_FRCS01000017.1"/>
</dbReference>
<dbReference type="OrthoDB" id="4688486at2"/>
<feature type="region of interest" description="Disordered" evidence="1">
    <location>
        <begin position="139"/>
        <end position="210"/>
    </location>
</feature>
<dbReference type="EMBL" id="FRCS01000017">
    <property type="protein sequence ID" value="SHN46649.1"/>
    <property type="molecule type" value="Genomic_DNA"/>
</dbReference>
<name>A0A1M7RKG0_9ACTN</name>
<evidence type="ECO:0000313" key="2">
    <source>
        <dbReference type="EMBL" id="SHN46649.1"/>
    </source>
</evidence>